<evidence type="ECO:0000256" key="7">
    <source>
        <dbReference type="ARBA" id="ARBA00022842"/>
    </source>
</evidence>
<feature type="transmembrane region" description="Helical" evidence="13">
    <location>
        <begin position="51"/>
        <end position="71"/>
    </location>
</feature>
<keyword evidence="13" id="KW-1133">Transmembrane helix</keyword>
<keyword evidence="13" id="KW-0472">Membrane</keyword>
<keyword evidence="15" id="KW-1185">Reference proteome</keyword>
<evidence type="ECO:0000256" key="12">
    <source>
        <dbReference type="SAM" id="MobiDB-lite"/>
    </source>
</evidence>
<keyword evidence="4 9" id="KW-0479">Metal-binding</keyword>
<dbReference type="Pfam" id="PF00245">
    <property type="entry name" value="Alk_phosphatase"/>
    <property type="match status" value="1"/>
</dbReference>
<dbReference type="OrthoDB" id="7392499at2759"/>
<dbReference type="InterPro" id="IPR017850">
    <property type="entry name" value="Alkaline_phosphatase_core_sf"/>
</dbReference>
<evidence type="ECO:0000256" key="5">
    <source>
        <dbReference type="ARBA" id="ARBA00022801"/>
    </source>
</evidence>
<comment type="similarity">
    <text evidence="1 10">Belongs to the alkaline phosphatase family.</text>
</comment>
<feature type="binding site" evidence="9">
    <location>
        <position position="389"/>
    </location>
    <ligand>
        <name>Zn(2+)</name>
        <dbReference type="ChEBI" id="CHEBI:29105"/>
        <label>2</label>
    </ligand>
</feature>
<dbReference type="PANTHER" id="PTHR11596">
    <property type="entry name" value="ALKALINE PHOSPHATASE"/>
    <property type="match status" value="1"/>
</dbReference>
<dbReference type="PRINTS" id="PR00113">
    <property type="entry name" value="ALKPHPHTASE"/>
</dbReference>
<feature type="binding site" evidence="9">
    <location>
        <position position="345"/>
    </location>
    <ligand>
        <name>Zn(2+)</name>
        <dbReference type="ChEBI" id="CHEBI:29105"/>
        <label>2</label>
    </ligand>
</feature>
<evidence type="ECO:0000256" key="9">
    <source>
        <dbReference type="PIRSR" id="PIRSR601952-2"/>
    </source>
</evidence>
<sequence>MAPPQEPLLSGRPSSDVSNDNNLAEEDALLTGERQQRPSGPPSRWQRWKDIGLFAWALVATAVVIILAVVYQKQNSENGSSGSNPTGKRNLIFMVSDGMGPTSLSMTRSYRQFEAGLPYDSKLTLDWHMIGQSRTRSTSSLVTDSAAGATAFSCGKKSYNGAISVLDDHTPCGTVLEAAKKAGYMTGLVVTTRITDATPACFAAHVNMRSEEDRIAEQMVGAIHPLGRVLDLMIGGGRCHFLPNTTDGSCRADDTDVVALSKKDGWNYIDTRKDFDGLKLGSEVELPLLGLVADHDIPYEVDRAQENENYPSLDEMARTAMKALSAATKNSDKGFFLMIEGSRIDHAGHANDPVAQVHEVLAYDQAFSSVLEFLEKDDVPGVMVSTSDHETGGLAAARQLTAAYPEYLWFPGVLANASRSSAWLTEQYYTHLDHAAKGDMSAYIKKQLKTGLGVEDASDDEIKKLVDNPETAAYQFADIISRRAQTGWSTHGHSAADVNIYTSDPHAAAPLIGNHENTYVGEFLRNYLSVDVESITQELKDKGIKLNSVDASGNEVSWLGKMPEKDERLDGQDHLQHYDGNFKKRHVGCDCGL</sequence>
<organism evidence="14 15">
    <name type="scientific">Rhizodiscina lignyota</name>
    <dbReference type="NCBI Taxonomy" id="1504668"/>
    <lineage>
        <taxon>Eukaryota</taxon>
        <taxon>Fungi</taxon>
        <taxon>Dikarya</taxon>
        <taxon>Ascomycota</taxon>
        <taxon>Pezizomycotina</taxon>
        <taxon>Dothideomycetes</taxon>
        <taxon>Pleosporomycetidae</taxon>
        <taxon>Aulographales</taxon>
        <taxon>Rhizodiscinaceae</taxon>
        <taxon>Rhizodiscina</taxon>
    </lineage>
</organism>
<dbReference type="Gene3D" id="1.10.60.40">
    <property type="match status" value="1"/>
</dbReference>
<dbReference type="CDD" id="cd16012">
    <property type="entry name" value="ALP"/>
    <property type="match status" value="1"/>
</dbReference>
<dbReference type="EMBL" id="ML978131">
    <property type="protein sequence ID" value="KAF2095347.1"/>
    <property type="molecule type" value="Genomic_DNA"/>
</dbReference>
<evidence type="ECO:0000313" key="15">
    <source>
        <dbReference type="Proteomes" id="UP000799772"/>
    </source>
</evidence>
<keyword evidence="13" id="KW-0812">Transmembrane</keyword>
<dbReference type="AlphaFoldDB" id="A0A9P4I8Y7"/>
<gene>
    <name evidence="14" type="ORF">NA57DRAFT_79076</name>
</gene>
<proteinExistence type="inferred from homology"/>
<feature type="compositionally biased region" description="Polar residues" evidence="12">
    <location>
        <begin position="12"/>
        <end position="22"/>
    </location>
</feature>
<evidence type="ECO:0000256" key="10">
    <source>
        <dbReference type="RuleBase" id="RU003946"/>
    </source>
</evidence>
<evidence type="ECO:0000256" key="6">
    <source>
        <dbReference type="ARBA" id="ARBA00022833"/>
    </source>
</evidence>
<evidence type="ECO:0000256" key="11">
    <source>
        <dbReference type="RuleBase" id="RU003947"/>
    </source>
</evidence>
<dbReference type="SUPFAM" id="SSF53649">
    <property type="entry name" value="Alkaline phosphatase-like"/>
    <property type="match status" value="1"/>
</dbReference>
<comment type="cofactor">
    <cofactor evidence="9">
        <name>Zn(2+)</name>
        <dbReference type="ChEBI" id="CHEBI:29105"/>
    </cofactor>
    <text evidence="9">Binds 2 Zn(2+) ions.</text>
</comment>
<dbReference type="PROSITE" id="PS00123">
    <property type="entry name" value="ALKALINE_PHOSPHATASE"/>
    <property type="match status" value="1"/>
</dbReference>
<dbReference type="GO" id="GO:0000329">
    <property type="term" value="C:fungal-type vacuole membrane"/>
    <property type="evidence" value="ECO:0007669"/>
    <property type="project" value="TreeGrafter"/>
</dbReference>
<evidence type="ECO:0000313" key="14">
    <source>
        <dbReference type="EMBL" id="KAF2095347.1"/>
    </source>
</evidence>
<evidence type="ECO:0000256" key="13">
    <source>
        <dbReference type="SAM" id="Phobius"/>
    </source>
</evidence>
<dbReference type="InterPro" id="IPR018299">
    <property type="entry name" value="Alkaline_phosphatase_AS"/>
</dbReference>
<comment type="caution">
    <text evidence="14">The sequence shown here is derived from an EMBL/GenBank/DDBJ whole genome shotgun (WGS) entry which is preliminary data.</text>
</comment>
<dbReference type="SMART" id="SM00098">
    <property type="entry name" value="alkPPc"/>
    <property type="match status" value="1"/>
</dbReference>
<evidence type="ECO:0000256" key="2">
    <source>
        <dbReference type="ARBA" id="ARBA00012647"/>
    </source>
</evidence>
<feature type="binding site" evidence="9">
    <location>
        <position position="97"/>
    </location>
    <ligand>
        <name>Mg(2+)</name>
        <dbReference type="ChEBI" id="CHEBI:18420"/>
    </ligand>
</feature>
<dbReference type="Proteomes" id="UP000799772">
    <property type="component" value="Unassembled WGS sequence"/>
</dbReference>
<dbReference type="InterPro" id="IPR001952">
    <property type="entry name" value="Alkaline_phosphatase"/>
</dbReference>
<keyword evidence="5 11" id="KW-0378">Hydrolase</keyword>
<comment type="catalytic activity">
    <reaction evidence="11">
        <text>a phosphate monoester + H2O = an alcohol + phosphate</text>
        <dbReference type="Rhea" id="RHEA:15017"/>
        <dbReference type="ChEBI" id="CHEBI:15377"/>
        <dbReference type="ChEBI" id="CHEBI:30879"/>
        <dbReference type="ChEBI" id="CHEBI:43474"/>
        <dbReference type="ChEBI" id="CHEBI:67140"/>
        <dbReference type="EC" id="3.1.3.1"/>
    </reaction>
</comment>
<dbReference type="FunFam" id="3.40.720.10:FF:000063">
    <property type="entry name" value="Alkaline phosphatase"/>
    <property type="match status" value="1"/>
</dbReference>
<feature type="active site" description="Phosphoserine intermediate" evidence="8">
    <location>
        <position position="145"/>
    </location>
</feature>
<evidence type="ECO:0000256" key="4">
    <source>
        <dbReference type="ARBA" id="ARBA00022723"/>
    </source>
</evidence>
<dbReference type="PANTHER" id="PTHR11596:SF5">
    <property type="entry name" value="ALKALINE PHOSPHATASE"/>
    <property type="match status" value="1"/>
</dbReference>
<keyword evidence="6 9" id="KW-0862">Zinc</keyword>
<dbReference type="GO" id="GO:0046872">
    <property type="term" value="F:metal ion binding"/>
    <property type="evidence" value="ECO:0007669"/>
    <property type="project" value="UniProtKB-KW"/>
</dbReference>
<evidence type="ECO:0000256" key="8">
    <source>
        <dbReference type="PIRSR" id="PIRSR601952-1"/>
    </source>
</evidence>
<reference evidence="14" key="1">
    <citation type="journal article" date="2020" name="Stud. Mycol.">
        <title>101 Dothideomycetes genomes: a test case for predicting lifestyles and emergence of pathogens.</title>
        <authorList>
            <person name="Haridas S."/>
            <person name="Albert R."/>
            <person name="Binder M."/>
            <person name="Bloem J."/>
            <person name="Labutti K."/>
            <person name="Salamov A."/>
            <person name="Andreopoulos B."/>
            <person name="Baker S."/>
            <person name="Barry K."/>
            <person name="Bills G."/>
            <person name="Bluhm B."/>
            <person name="Cannon C."/>
            <person name="Castanera R."/>
            <person name="Culley D."/>
            <person name="Daum C."/>
            <person name="Ezra D."/>
            <person name="Gonzalez J."/>
            <person name="Henrissat B."/>
            <person name="Kuo A."/>
            <person name="Liang C."/>
            <person name="Lipzen A."/>
            <person name="Lutzoni F."/>
            <person name="Magnuson J."/>
            <person name="Mondo S."/>
            <person name="Nolan M."/>
            <person name="Ohm R."/>
            <person name="Pangilinan J."/>
            <person name="Park H.-J."/>
            <person name="Ramirez L."/>
            <person name="Alfaro M."/>
            <person name="Sun H."/>
            <person name="Tritt A."/>
            <person name="Yoshinaga Y."/>
            <person name="Zwiers L.-H."/>
            <person name="Turgeon B."/>
            <person name="Goodwin S."/>
            <person name="Spatafora J."/>
            <person name="Crous P."/>
            <person name="Grigoriev I."/>
        </authorList>
    </citation>
    <scope>NUCLEOTIDE SEQUENCE</scope>
    <source>
        <strain evidence="14">CBS 133067</strain>
    </source>
</reference>
<dbReference type="GO" id="GO:0004035">
    <property type="term" value="F:alkaline phosphatase activity"/>
    <property type="evidence" value="ECO:0007669"/>
    <property type="project" value="UniProtKB-EC"/>
</dbReference>
<feature type="binding site" evidence="9">
    <location>
        <position position="196"/>
    </location>
    <ligand>
        <name>Mg(2+)</name>
        <dbReference type="ChEBI" id="CHEBI:18420"/>
    </ligand>
</feature>
<feature type="binding site" evidence="9">
    <location>
        <position position="198"/>
    </location>
    <ligand>
        <name>Mg(2+)</name>
        <dbReference type="ChEBI" id="CHEBI:18420"/>
    </ligand>
</feature>
<comment type="cofactor">
    <cofactor evidence="9">
        <name>Mg(2+)</name>
        <dbReference type="ChEBI" id="CHEBI:18420"/>
    </cofactor>
    <text evidence="9">Binds 1 Mg(2+) ion.</text>
</comment>
<evidence type="ECO:0000256" key="3">
    <source>
        <dbReference type="ARBA" id="ARBA00022553"/>
    </source>
</evidence>
<protein>
    <recommendedName>
        <fullName evidence="2 11">Alkaline phosphatase</fullName>
        <ecNumber evidence="2 11">3.1.3.1</ecNumber>
    </recommendedName>
</protein>
<feature type="binding site" evidence="9">
    <location>
        <position position="340"/>
    </location>
    <ligand>
        <name>Mg(2+)</name>
        <dbReference type="ChEBI" id="CHEBI:18420"/>
    </ligand>
</feature>
<evidence type="ECO:0000256" key="1">
    <source>
        <dbReference type="ARBA" id="ARBA00005984"/>
    </source>
</evidence>
<feature type="region of interest" description="Disordered" evidence="12">
    <location>
        <begin position="1"/>
        <end position="44"/>
    </location>
</feature>
<keyword evidence="3" id="KW-0597">Phosphoprotein</keyword>
<accession>A0A9P4I8Y7</accession>
<dbReference type="Gene3D" id="3.40.720.10">
    <property type="entry name" value="Alkaline Phosphatase, subunit A"/>
    <property type="match status" value="1"/>
</dbReference>
<feature type="binding site" evidence="9">
    <location>
        <position position="388"/>
    </location>
    <ligand>
        <name>Zn(2+)</name>
        <dbReference type="ChEBI" id="CHEBI:29105"/>
        <label>2</label>
    </ligand>
</feature>
<feature type="binding site" evidence="9">
    <location>
        <position position="349"/>
    </location>
    <ligand>
        <name>Zn(2+)</name>
        <dbReference type="ChEBI" id="CHEBI:29105"/>
        <label>1</label>
    </ligand>
</feature>
<name>A0A9P4I8Y7_9PEZI</name>
<feature type="binding site" evidence="9">
    <location>
        <position position="493"/>
    </location>
    <ligand>
        <name>Zn(2+)</name>
        <dbReference type="ChEBI" id="CHEBI:29105"/>
        <label>2</label>
    </ligand>
</feature>
<dbReference type="EC" id="3.1.3.1" evidence="2 11"/>
<keyword evidence="7 9" id="KW-0460">Magnesium</keyword>
<feature type="binding site" evidence="9">
    <location>
        <position position="97"/>
    </location>
    <ligand>
        <name>Zn(2+)</name>
        <dbReference type="ChEBI" id="CHEBI:29105"/>
        <label>2</label>
    </ligand>
</feature>